<accession>A0A1I7AGH0</accession>
<proteinExistence type="predicted"/>
<gene>
    <name evidence="2" type="ORF">SAMN04487904_10725</name>
</gene>
<evidence type="ECO:0000256" key="1">
    <source>
        <dbReference type="SAM" id="MobiDB-lite"/>
    </source>
</evidence>
<feature type="compositionally biased region" description="Basic and acidic residues" evidence="1">
    <location>
        <begin position="67"/>
        <end position="76"/>
    </location>
</feature>
<dbReference type="AlphaFoldDB" id="A0A1I7AGH0"/>
<dbReference type="STRING" id="995060.SAMN04487904_10725"/>
<organism evidence="2 3">
    <name type="scientific">Actinopolyspora righensis</name>
    <dbReference type="NCBI Taxonomy" id="995060"/>
    <lineage>
        <taxon>Bacteria</taxon>
        <taxon>Bacillati</taxon>
        <taxon>Actinomycetota</taxon>
        <taxon>Actinomycetes</taxon>
        <taxon>Actinopolysporales</taxon>
        <taxon>Actinopolysporaceae</taxon>
        <taxon>Actinopolyspora</taxon>
        <taxon>Actinopolyspora alba group</taxon>
    </lineage>
</organism>
<dbReference type="EMBL" id="FPAT01000007">
    <property type="protein sequence ID" value="SFT73998.1"/>
    <property type="molecule type" value="Genomic_DNA"/>
</dbReference>
<dbReference type="Proteomes" id="UP000199165">
    <property type="component" value="Unassembled WGS sequence"/>
</dbReference>
<dbReference type="RefSeq" id="WP_092978429.1">
    <property type="nucleotide sequence ID" value="NZ_FPAT01000007.1"/>
</dbReference>
<keyword evidence="3" id="KW-1185">Reference proteome</keyword>
<protein>
    <submittedName>
        <fullName evidence="2">Uncharacterized protein</fullName>
    </submittedName>
</protein>
<evidence type="ECO:0000313" key="3">
    <source>
        <dbReference type="Proteomes" id="UP000199165"/>
    </source>
</evidence>
<feature type="region of interest" description="Disordered" evidence="1">
    <location>
        <begin position="36"/>
        <end position="76"/>
    </location>
</feature>
<name>A0A1I7AGH0_9ACTN</name>
<evidence type="ECO:0000313" key="2">
    <source>
        <dbReference type="EMBL" id="SFT73998.1"/>
    </source>
</evidence>
<sequence>MAEVITDERLAEVLRPFVRACDPVLRALRESDPFRLRGRFDPQPTGDDLRAGADGASGRATGELESVTDHRTDAADGSRRKNVAGLLRRLDGMRVPGSSAWDAMTVSQRCDWWSLRVGRFLAAIVGLPRFGGVITSKLPLRNALGTVAQVLVLVAVAGEHGLHDRTEQVRMIAHVMLGRDISREVAAGGGTEQQRAEERRAAELTGELTDGRRSRPRALARAVWRMARALWEVHAALDARPQGRLHHEVLGSLPVVGVVGGYLGERAALRGIARKASKWINKRGRLSTD</sequence>
<reference evidence="3" key="1">
    <citation type="submission" date="2016-10" db="EMBL/GenBank/DDBJ databases">
        <authorList>
            <person name="Varghese N."/>
            <person name="Submissions S."/>
        </authorList>
    </citation>
    <scope>NUCLEOTIDE SEQUENCE [LARGE SCALE GENOMIC DNA]</scope>
    <source>
        <strain evidence="3">DSM 45501</strain>
    </source>
</reference>